<protein>
    <submittedName>
        <fullName evidence="1">Uncharacterized protein</fullName>
    </submittedName>
</protein>
<organism evidence="1 2">
    <name type="scientific">Choiromyces venosus 120613-1</name>
    <dbReference type="NCBI Taxonomy" id="1336337"/>
    <lineage>
        <taxon>Eukaryota</taxon>
        <taxon>Fungi</taxon>
        <taxon>Dikarya</taxon>
        <taxon>Ascomycota</taxon>
        <taxon>Pezizomycotina</taxon>
        <taxon>Pezizomycetes</taxon>
        <taxon>Pezizales</taxon>
        <taxon>Tuberaceae</taxon>
        <taxon>Choiromyces</taxon>
    </lineage>
</organism>
<sequence>MDTYLTKAIHTQALLERQDKRRVPEIRQYVLIKLAQLAGSYLFRCAEVLLARSRDDLRVVTSTHSYHSPLTPPATKTATI</sequence>
<dbReference type="Proteomes" id="UP000276215">
    <property type="component" value="Unassembled WGS sequence"/>
</dbReference>
<proteinExistence type="predicted"/>
<evidence type="ECO:0000313" key="1">
    <source>
        <dbReference type="EMBL" id="RPA97859.1"/>
    </source>
</evidence>
<dbReference type="EMBL" id="ML120401">
    <property type="protein sequence ID" value="RPA97859.1"/>
    <property type="molecule type" value="Genomic_DNA"/>
</dbReference>
<name>A0A3N4JHV9_9PEZI</name>
<reference evidence="1 2" key="1">
    <citation type="journal article" date="2018" name="Nat. Ecol. Evol.">
        <title>Pezizomycetes genomes reveal the molecular basis of ectomycorrhizal truffle lifestyle.</title>
        <authorList>
            <person name="Murat C."/>
            <person name="Payen T."/>
            <person name="Noel B."/>
            <person name="Kuo A."/>
            <person name="Morin E."/>
            <person name="Chen J."/>
            <person name="Kohler A."/>
            <person name="Krizsan K."/>
            <person name="Balestrini R."/>
            <person name="Da Silva C."/>
            <person name="Montanini B."/>
            <person name="Hainaut M."/>
            <person name="Levati E."/>
            <person name="Barry K.W."/>
            <person name="Belfiori B."/>
            <person name="Cichocki N."/>
            <person name="Clum A."/>
            <person name="Dockter R.B."/>
            <person name="Fauchery L."/>
            <person name="Guy J."/>
            <person name="Iotti M."/>
            <person name="Le Tacon F."/>
            <person name="Lindquist E.A."/>
            <person name="Lipzen A."/>
            <person name="Malagnac F."/>
            <person name="Mello A."/>
            <person name="Molinier V."/>
            <person name="Miyauchi S."/>
            <person name="Poulain J."/>
            <person name="Riccioni C."/>
            <person name="Rubini A."/>
            <person name="Sitrit Y."/>
            <person name="Splivallo R."/>
            <person name="Traeger S."/>
            <person name="Wang M."/>
            <person name="Zifcakova L."/>
            <person name="Wipf D."/>
            <person name="Zambonelli A."/>
            <person name="Paolocci F."/>
            <person name="Nowrousian M."/>
            <person name="Ottonello S."/>
            <person name="Baldrian P."/>
            <person name="Spatafora J.W."/>
            <person name="Henrissat B."/>
            <person name="Nagy L.G."/>
            <person name="Aury J.M."/>
            <person name="Wincker P."/>
            <person name="Grigoriev I.V."/>
            <person name="Bonfante P."/>
            <person name="Martin F.M."/>
        </authorList>
    </citation>
    <scope>NUCLEOTIDE SEQUENCE [LARGE SCALE GENOMIC DNA]</scope>
    <source>
        <strain evidence="1 2">120613-1</strain>
    </source>
</reference>
<keyword evidence="2" id="KW-1185">Reference proteome</keyword>
<gene>
    <name evidence="1" type="ORF">L873DRAFT_1809342</name>
</gene>
<evidence type="ECO:0000313" key="2">
    <source>
        <dbReference type="Proteomes" id="UP000276215"/>
    </source>
</evidence>
<accession>A0A3N4JHV9</accession>
<dbReference type="AlphaFoldDB" id="A0A3N4JHV9"/>